<dbReference type="Proteomes" id="UP000574390">
    <property type="component" value="Unassembled WGS sequence"/>
</dbReference>
<dbReference type="EMBL" id="JABANM010028379">
    <property type="protein sequence ID" value="KAF4709802.1"/>
    <property type="molecule type" value="Genomic_DNA"/>
</dbReference>
<name>A0A7J6QNK6_PEROL</name>
<evidence type="ECO:0000313" key="3">
    <source>
        <dbReference type="Proteomes" id="UP000574390"/>
    </source>
</evidence>
<evidence type="ECO:0000313" key="2">
    <source>
        <dbReference type="EMBL" id="KAF4709802.1"/>
    </source>
</evidence>
<dbReference type="AlphaFoldDB" id="A0A7J6QNK6"/>
<proteinExistence type="predicted"/>
<feature type="chain" id="PRO_5029791975" evidence="1">
    <location>
        <begin position="17"/>
        <end position="103"/>
    </location>
</feature>
<gene>
    <name evidence="2" type="ORF">FOZ62_027410</name>
</gene>
<reference evidence="2 3" key="1">
    <citation type="submission" date="2020-04" db="EMBL/GenBank/DDBJ databases">
        <title>Perkinsus olseni comparative genomics.</title>
        <authorList>
            <person name="Bogema D.R."/>
        </authorList>
    </citation>
    <scope>NUCLEOTIDE SEQUENCE [LARGE SCALE GENOMIC DNA]</scope>
    <source>
        <strain evidence="2">ATCC PRA-205</strain>
    </source>
</reference>
<organism evidence="2 3">
    <name type="scientific">Perkinsus olseni</name>
    <name type="common">Perkinsus atlanticus</name>
    <dbReference type="NCBI Taxonomy" id="32597"/>
    <lineage>
        <taxon>Eukaryota</taxon>
        <taxon>Sar</taxon>
        <taxon>Alveolata</taxon>
        <taxon>Perkinsozoa</taxon>
        <taxon>Perkinsea</taxon>
        <taxon>Perkinsida</taxon>
        <taxon>Perkinsidae</taxon>
        <taxon>Perkinsus</taxon>
    </lineage>
</organism>
<protein>
    <submittedName>
        <fullName evidence="2">Uncharacterized protein</fullName>
    </submittedName>
</protein>
<evidence type="ECO:0000256" key="1">
    <source>
        <dbReference type="SAM" id="SignalP"/>
    </source>
</evidence>
<comment type="caution">
    <text evidence="2">The sequence shown here is derived from an EMBL/GenBank/DDBJ whole genome shotgun (WGS) entry which is preliminary data.</text>
</comment>
<sequence>MMLLLYFLTFAVVVTSDGIDCTNVVGYVPRPLPVASTTYLGMHRVPLRLSGDDPTLFPRFAHVDALFVAAIVFCSSSAVISITSDFFLDHTYYEVLGSPVEKI</sequence>
<keyword evidence="1" id="KW-0732">Signal</keyword>
<feature type="non-terminal residue" evidence="2">
    <location>
        <position position="103"/>
    </location>
</feature>
<accession>A0A7J6QNK6</accession>
<feature type="signal peptide" evidence="1">
    <location>
        <begin position="1"/>
        <end position="16"/>
    </location>
</feature>